<feature type="transmembrane region" description="Helical" evidence="1">
    <location>
        <begin position="175"/>
        <end position="198"/>
    </location>
</feature>
<feature type="transmembrane region" description="Helical" evidence="1">
    <location>
        <begin position="250"/>
        <end position="271"/>
    </location>
</feature>
<comment type="caution">
    <text evidence="2">The sequence shown here is derived from an EMBL/GenBank/DDBJ whole genome shotgun (WGS) entry which is preliminary data.</text>
</comment>
<feature type="transmembrane region" description="Helical" evidence="1">
    <location>
        <begin position="52"/>
        <end position="73"/>
    </location>
</feature>
<evidence type="ECO:0000313" key="3">
    <source>
        <dbReference type="Proteomes" id="UP000253099"/>
    </source>
</evidence>
<organism evidence="2 3">
    <name type="scientific">Candidatus Methanobinarius endosymbioticus</name>
    <dbReference type="NCBI Taxonomy" id="2006182"/>
    <lineage>
        <taxon>Archaea</taxon>
        <taxon>Methanobacteriati</taxon>
        <taxon>Methanobacteriota</taxon>
        <taxon>Methanomada group</taxon>
        <taxon>Methanobacteria</taxon>
        <taxon>Methanobacteriales</taxon>
        <taxon>Methanobacteriaceae</taxon>
        <taxon>Candidatus Methanobinarius</taxon>
    </lineage>
</organism>
<keyword evidence="3" id="KW-1185">Reference proteome</keyword>
<evidence type="ECO:0008006" key="4">
    <source>
        <dbReference type="Google" id="ProtNLM"/>
    </source>
</evidence>
<sequence length="291" mass="32522">MNIKEMFHDSLSYPIKDIDKLLTLGVLFFFDAILSLLPSITVALNQTIATQILYFLSNIVGIIIMIIAGGYLLSIIKNTIQNNNSINKDSVEDKTSPKNEKSHEIPSIKITKNLFNGIKIAIVSILYYTISMILTIILAYLNGTVNFILRLVYSYMYFGPEITANSLLYFDTGNILITLIIGNILFLITSLILVIALARLADTGSVKSALSIKKVFSDISKIKLLNYISYSIIFVLILVIISIIAGSIVVIPFIGIIILFLLIMPFIIMFFGRTLGLIYKKSKINMENNMK</sequence>
<gene>
    <name evidence="2" type="ORF">ALNOE001_21360</name>
</gene>
<evidence type="ECO:0000313" key="2">
    <source>
        <dbReference type="EMBL" id="RBQ22389.1"/>
    </source>
</evidence>
<keyword evidence="1" id="KW-0472">Membrane</keyword>
<dbReference type="InterPro" id="IPR025098">
    <property type="entry name" value="DUF4013"/>
</dbReference>
<feature type="transmembrane region" description="Helical" evidence="1">
    <location>
        <begin position="120"/>
        <end position="141"/>
    </location>
</feature>
<keyword evidence="1" id="KW-1133">Transmembrane helix</keyword>
<feature type="transmembrane region" description="Helical" evidence="1">
    <location>
        <begin position="224"/>
        <end position="244"/>
    </location>
</feature>
<dbReference type="EMBL" id="NIZT01000070">
    <property type="protein sequence ID" value="RBQ22389.1"/>
    <property type="molecule type" value="Genomic_DNA"/>
</dbReference>
<accession>A0A366MA06</accession>
<dbReference type="Proteomes" id="UP000253099">
    <property type="component" value="Unassembled WGS sequence"/>
</dbReference>
<protein>
    <recommendedName>
        <fullName evidence="4">Glycerophosphoryl diester phosphodiesterase membrane domain-containing protein</fullName>
    </recommendedName>
</protein>
<keyword evidence="1" id="KW-0812">Transmembrane</keyword>
<proteinExistence type="predicted"/>
<name>A0A366MA06_9EURY</name>
<dbReference type="Pfam" id="PF13197">
    <property type="entry name" value="DUF4013"/>
    <property type="match status" value="1"/>
</dbReference>
<reference evidence="2 3" key="1">
    <citation type="submission" date="2018-06" db="EMBL/GenBank/DDBJ databases">
        <title>Genomic insight into two independent archaeal endosymbiosis events.</title>
        <authorList>
            <person name="Lind A.E."/>
            <person name="Lewis W.H."/>
            <person name="Spang A."/>
            <person name="Guy L."/>
            <person name="Embley M.T."/>
            <person name="Ettema T.J.G."/>
        </authorList>
    </citation>
    <scope>NUCLEOTIDE SEQUENCE [LARGE SCALE GENOMIC DNA]</scope>
    <source>
        <strain evidence="2">NOE</strain>
    </source>
</reference>
<dbReference type="AlphaFoldDB" id="A0A366MA06"/>
<feature type="transmembrane region" description="Helical" evidence="1">
    <location>
        <begin position="21"/>
        <end position="40"/>
    </location>
</feature>
<evidence type="ECO:0000256" key="1">
    <source>
        <dbReference type="SAM" id="Phobius"/>
    </source>
</evidence>